<dbReference type="Pfam" id="PF00753">
    <property type="entry name" value="Lactamase_B"/>
    <property type="match status" value="1"/>
</dbReference>
<dbReference type="GO" id="GO:0042781">
    <property type="term" value="F:3'-tRNA processing endoribonuclease activity"/>
    <property type="evidence" value="ECO:0007669"/>
    <property type="project" value="TreeGrafter"/>
</dbReference>
<dbReference type="PANTHER" id="PTHR46018">
    <property type="entry name" value="ZINC PHOSPHODIESTERASE ELAC PROTEIN 1"/>
    <property type="match status" value="1"/>
</dbReference>
<feature type="domain" description="Metallo-beta-lactamase" evidence="1">
    <location>
        <begin position="3"/>
        <end position="55"/>
    </location>
</feature>
<evidence type="ECO:0000259" key="1">
    <source>
        <dbReference type="Pfam" id="PF00753"/>
    </source>
</evidence>
<gene>
    <name evidence="2" type="ORF">S12H4_24017</name>
</gene>
<dbReference type="InterPro" id="IPR036866">
    <property type="entry name" value="RibonucZ/Hydroxyglut_hydro"/>
</dbReference>
<feature type="non-terminal residue" evidence="2">
    <location>
        <position position="178"/>
    </location>
</feature>
<sequence length="178" mass="19985">ELGNGDKFIFDVGGGTVQNLWSLEIHPALLDKLFLTHLHLDHVGDFHPLYDALGWARNSPLHVWGPSGYTPEMGTAYFCEMMDNAALWHDQSKLGIVPSEGMEIIAHEFDYGQLGPDKPNMLIYDENEVKIYAFPTVHCIYGTIGYRLEWHDLSFSFHGDGTPSTVEAEQAKGVDVFM</sequence>
<protein>
    <recommendedName>
        <fullName evidence="1">Metallo-beta-lactamase domain-containing protein</fullName>
    </recommendedName>
</protein>
<dbReference type="AlphaFoldDB" id="X1R0D4"/>
<feature type="non-terminal residue" evidence="2">
    <location>
        <position position="1"/>
    </location>
</feature>
<dbReference type="InterPro" id="IPR001279">
    <property type="entry name" value="Metallo-B-lactamas"/>
</dbReference>
<proteinExistence type="predicted"/>
<dbReference type="PANTHER" id="PTHR46018:SF2">
    <property type="entry name" value="ZINC PHOSPHODIESTERASE ELAC PROTEIN 1"/>
    <property type="match status" value="1"/>
</dbReference>
<dbReference type="SUPFAM" id="SSF56281">
    <property type="entry name" value="Metallo-hydrolase/oxidoreductase"/>
    <property type="match status" value="1"/>
</dbReference>
<dbReference type="EMBL" id="BARW01012906">
    <property type="protein sequence ID" value="GAI74272.1"/>
    <property type="molecule type" value="Genomic_DNA"/>
</dbReference>
<accession>X1R0D4</accession>
<name>X1R0D4_9ZZZZ</name>
<reference evidence="2" key="1">
    <citation type="journal article" date="2014" name="Front. Microbiol.">
        <title>High frequency of phylogenetically diverse reductive dehalogenase-homologous genes in deep subseafloor sedimentary metagenomes.</title>
        <authorList>
            <person name="Kawai M."/>
            <person name="Futagami T."/>
            <person name="Toyoda A."/>
            <person name="Takaki Y."/>
            <person name="Nishi S."/>
            <person name="Hori S."/>
            <person name="Arai W."/>
            <person name="Tsubouchi T."/>
            <person name="Morono Y."/>
            <person name="Uchiyama I."/>
            <person name="Ito T."/>
            <person name="Fujiyama A."/>
            <person name="Inagaki F."/>
            <person name="Takami H."/>
        </authorList>
    </citation>
    <scope>NUCLEOTIDE SEQUENCE</scope>
    <source>
        <strain evidence="2">Expedition CK06-06</strain>
    </source>
</reference>
<comment type="caution">
    <text evidence="2">The sequence shown here is derived from an EMBL/GenBank/DDBJ whole genome shotgun (WGS) entry which is preliminary data.</text>
</comment>
<evidence type="ECO:0000313" key="2">
    <source>
        <dbReference type="EMBL" id="GAI74272.1"/>
    </source>
</evidence>
<organism evidence="2">
    <name type="scientific">marine sediment metagenome</name>
    <dbReference type="NCBI Taxonomy" id="412755"/>
    <lineage>
        <taxon>unclassified sequences</taxon>
        <taxon>metagenomes</taxon>
        <taxon>ecological metagenomes</taxon>
    </lineage>
</organism>
<dbReference type="Gene3D" id="3.60.15.10">
    <property type="entry name" value="Ribonuclease Z/Hydroxyacylglutathione hydrolase-like"/>
    <property type="match status" value="1"/>
</dbReference>